<dbReference type="AlphaFoldDB" id="X1RR65"/>
<comment type="cofactor">
    <cofactor evidence="1">
        <name>pyridoxal 5'-phosphate</name>
        <dbReference type="ChEBI" id="CHEBI:597326"/>
    </cofactor>
</comment>
<dbReference type="InterPro" id="IPR050103">
    <property type="entry name" value="Class-III_PLP-dep_AT"/>
</dbReference>
<evidence type="ECO:0000313" key="5">
    <source>
        <dbReference type="EMBL" id="GAI83153.1"/>
    </source>
</evidence>
<proteinExistence type="predicted"/>
<dbReference type="SUPFAM" id="SSF53383">
    <property type="entry name" value="PLP-dependent transferases"/>
    <property type="match status" value="1"/>
</dbReference>
<dbReference type="Pfam" id="PF00202">
    <property type="entry name" value="Aminotran_3"/>
    <property type="match status" value="1"/>
</dbReference>
<dbReference type="PANTHER" id="PTHR11986">
    <property type="entry name" value="AMINOTRANSFERASE CLASS III"/>
    <property type="match status" value="1"/>
</dbReference>
<evidence type="ECO:0000256" key="2">
    <source>
        <dbReference type="ARBA" id="ARBA00022576"/>
    </source>
</evidence>
<evidence type="ECO:0000256" key="4">
    <source>
        <dbReference type="ARBA" id="ARBA00022898"/>
    </source>
</evidence>
<dbReference type="Gene3D" id="3.90.1150.10">
    <property type="entry name" value="Aspartate Aminotransferase, domain 1"/>
    <property type="match status" value="1"/>
</dbReference>
<keyword evidence="2" id="KW-0032">Aminotransferase</keyword>
<evidence type="ECO:0008006" key="6">
    <source>
        <dbReference type="Google" id="ProtNLM"/>
    </source>
</evidence>
<name>X1RR65_9ZZZZ</name>
<organism evidence="5">
    <name type="scientific">marine sediment metagenome</name>
    <dbReference type="NCBI Taxonomy" id="412755"/>
    <lineage>
        <taxon>unclassified sequences</taxon>
        <taxon>metagenomes</taxon>
        <taxon>ecological metagenomes</taxon>
    </lineage>
</organism>
<dbReference type="EMBL" id="BARW01011012">
    <property type="protein sequence ID" value="GAI83153.1"/>
    <property type="molecule type" value="Genomic_DNA"/>
</dbReference>
<sequence>MLLEIEKAEGIYMFDPDGRAYIDLVSGVCVNNLGHNHPKVIQAVKDQLDKYMHLHVYGELIQEPQVKLAKLLADNLPSLLSVTYFVNSGSEAIEGAMKLSKRYTGRSEIIAFKNAYHGSTHGALSILGDEHFKNAFRPLLPGIRFVEFNNPDHLNIISKKTAC</sequence>
<feature type="non-terminal residue" evidence="5">
    <location>
        <position position="163"/>
    </location>
</feature>
<dbReference type="GO" id="GO:0008483">
    <property type="term" value="F:transaminase activity"/>
    <property type="evidence" value="ECO:0007669"/>
    <property type="project" value="UniProtKB-KW"/>
</dbReference>
<dbReference type="Gene3D" id="3.40.640.10">
    <property type="entry name" value="Type I PLP-dependent aspartate aminotransferase-like (Major domain)"/>
    <property type="match status" value="1"/>
</dbReference>
<accession>X1RR65</accession>
<reference evidence="5" key="1">
    <citation type="journal article" date="2014" name="Front. Microbiol.">
        <title>High frequency of phylogenetically diverse reductive dehalogenase-homologous genes in deep subseafloor sedimentary metagenomes.</title>
        <authorList>
            <person name="Kawai M."/>
            <person name="Futagami T."/>
            <person name="Toyoda A."/>
            <person name="Takaki Y."/>
            <person name="Nishi S."/>
            <person name="Hori S."/>
            <person name="Arai W."/>
            <person name="Tsubouchi T."/>
            <person name="Morono Y."/>
            <person name="Uchiyama I."/>
            <person name="Ito T."/>
            <person name="Fujiyama A."/>
            <person name="Inagaki F."/>
            <person name="Takami H."/>
        </authorList>
    </citation>
    <scope>NUCLEOTIDE SEQUENCE</scope>
    <source>
        <strain evidence="5">Expedition CK06-06</strain>
    </source>
</reference>
<dbReference type="InterPro" id="IPR015424">
    <property type="entry name" value="PyrdxlP-dep_Trfase"/>
</dbReference>
<protein>
    <recommendedName>
        <fullName evidence="6">Aspartate aminotransferase family protein</fullName>
    </recommendedName>
</protein>
<evidence type="ECO:0000256" key="3">
    <source>
        <dbReference type="ARBA" id="ARBA00022679"/>
    </source>
</evidence>
<comment type="caution">
    <text evidence="5">The sequence shown here is derived from an EMBL/GenBank/DDBJ whole genome shotgun (WGS) entry which is preliminary data.</text>
</comment>
<dbReference type="GO" id="GO:0030170">
    <property type="term" value="F:pyridoxal phosphate binding"/>
    <property type="evidence" value="ECO:0007669"/>
    <property type="project" value="InterPro"/>
</dbReference>
<keyword evidence="3" id="KW-0808">Transferase</keyword>
<dbReference type="GO" id="GO:0042802">
    <property type="term" value="F:identical protein binding"/>
    <property type="evidence" value="ECO:0007669"/>
    <property type="project" value="TreeGrafter"/>
</dbReference>
<keyword evidence="4" id="KW-0663">Pyridoxal phosphate</keyword>
<dbReference type="InterPro" id="IPR015422">
    <property type="entry name" value="PyrdxlP-dep_Trfase_small"/>
</dbReference>
<dbReference type="InterPro" id="IPR005814">
    <property type="entry name" value="Aminotrans_3"/>
</dbReference>
<gene>
    <name evidence="5" type="ORF">S12H4_21419</name>
</gene>
<dbReference type="PANTHER" id="PTHR11986:SF79">
    <property type="entry name" value="ACETYLORNITHINE AMINOTRANSFERASE, MITOCHONDRIAL"/>
    <property type="match status" value="1"/>
</dbReference>
<evidence type="ECO:0000256" key="1">
    <source>
        <dbReference type="ARBA" id="ARBA00001933"/>
    </source>
</evidence>
<dbReference type="InterPro" id="IPR015421">
    <property type="entry name" value="PyrdxlP-dep_Trfase_major"/>
</dbReference>